<dbReference type="InterPro" id="IPR006127">
    <property type="entry name" value="ZnuA-like"/>
</dbReference>
<evidence type="ECO:0000256" key="6">
    <source>
        <dbReference type="SAM" id="SignalP"/>
    </source>
</evidence>
<evidence type="ECO:0000256" key="2">
    <source>
        <dbReference type="ARBA" id="ARBA00022448"/>
    </source>
</evidence>
<dbReference type="Proteomes" id="UP000831775">
    <property type="component" value="Chromosome"/>
</dbReference>
<dbReference type="PANTHER" id="PTHR42953">
    <property type="entry name" value="HIGH-AFFINITY ZINC UPTAKE SYSTEM PROTEIN ZNUA-RELATED"/>
    <property type="match status" value="1"/>
</dbReference>
<name>A0ABY4G071_9MICO</name>
<protein>
    <submittedName>
        <fullName evidence="7">Metal ABC transporter substrate-binding protein</fullName>
    </submittedName>
</protein>
<dbReference type="PANTHER" id="PTHR42953:SF1">
    <property type="entry name" value="METAL-BINDING PROTEIN HI_0362-RELATED"/>
    <property type="match status" value="1"/>
</dbReference>
<feature type="chain" id="PRO_5045935859" evidence="6">
    <location>
        <begin position="30"/>
        <end position="317"/>
    </location>
</feature>
<organism evidence="7 8">
    <name type="scientific">Leucobacter rhizosphaerae</name>
    <dbReference type="NCBI Taxonomy" id="2932245"/>
    <lineage>
        <taxon>Bacteria</taxon>
        <taxon>Bacillati</taxon>
        <taxon>Actinomycetota</taxon>
        <taxon>Actinomycetes</taxon>
        <taxon>Micrococcales</taxon>
        <taxon>Microbacteriaceae</taxon>
        <taxon>Leucobacter</taxon>
    </lineage>
</organism>
<dbReference type="RefSeq" id="WP_244688751.1">
    <property type="nucleotide sequence ID" value="NZ_CP095043.1"/>
</dbReference>
<keyword evidence="3" id="KW-0479">Metal-binding</keyword>
<comment type="subcellular location">
    <subcellularLocation>
        <location evidence="1">Cell envelope</location>
    </subcellularLocation>
</comment>
<dbReference type="InterPro" id="IPR006128">
    <property type="entry name" value="Lipoprotein_PsaA-like"/>
</dbReference>
<dbReference type="InterPro" id="IPR047701">
    <property type="entry name" value="AztC-like"/>
</dbReference>
<dbReference type="NCBIfam" id="NF040870">
    <property type="entry name" value="AztC"/>
    <property type="match status" value="1"/>
</dbReference>
<evidence type="ECO:0000256" key="3">
    <source>
        <dbReference type="ARBA" id="ARBA00022723"/>
    </source>
</evidence>
<keyword evidence="2 5" id="KW-0813">Transport</keyword>
<evidence type="ECO:0000313" key="8">
    <source>
        <dbReference type="Proteomes" id="UP000831775"/>
    </source>
</evidence>
<dbReference type="Pfam" id="PF01297">
    <property type="entry name" value="ZnuA"/>
    <property type="match status" value="1"/>
</dbReference>
<dbReference type="PRINTS" id="PR00691">
    <property type="entry name" value="ADHESINB"/>
</dbReference>
<evidence type="ECO:0000256" key="5">
    <source>
        <dbReference type="RuleBase" id="RU003512"/>
    </source>
</evidence>
<dbReference type="InterPro" id="IPR050492">
    <property type="entry name" value="Bact_metal-bind_prot9"/>
</dbReference>
<comment type="similarity">
    <text evidence="5">Belongs to the bacterial solute-binding protein 9 family.</text>
</comment>
<proteinExistence type="inferred from homology"/>
<keyword evidence="8" id="KW-1185">Reference proteome</keyword>
<sequence>MRRRPIGARAAIGVAFAAVLLGLAGCSPAPGSGADNATAQPQVVVTTNILGDVVAEVLGDQADVTTLMRPNADPHSFELSAREAALLDGADLVVSNGLGLEEGLQQHLDRAAAADAPMLVAGDVIDVLPYAEGDAAGAPDPHFWTDPARMIDVVDALEESAAGLPGIDPAALAASADAYRDELLALDADMGESFAAIPDDRRALVTNHHVFGYLAERFDFRLIGAVIPGGTTLAAPSAADLRDLSAAIREAGVETIFAESSQPDRLMQVLASEADLDVQVVELFTESLTEPGEGAETYLEMMRANTERISTGLTPAG</sequence>
<gene>
    <name evidence="7" type="ORF">MUN76_10595</name>
</gene>
<feature type="signal peptide" evidence="6">
    <location>
        <begin position="1"/>
        <end position="29"/>
    </location>
</feature>
<accession>A0ABY4G071</accession>
<dbReference type="PROSITE" id="PS51257">
    <property type="entry name" value="PROKAR_LIPOPROTEIN"/>
    <property type="match status" value="1"/>
</dbReference>
<dbReference type="EMBL" id="CP095043">
    <property type="protein sequence ID" value="UOQ61913.1"/>
    <property type="molecule type" value="Genomic_DNA"/>
</dbReference>
<evidence type="ECO:0000256" key="4">
    <source>
        <dbReference type="ARBA" id="ARBA00022729"/>
    </source>
</evidence>
<reference evidence="7 8" key="1">
    <citation type="submission" date="2022-04" db="EMBL/GenBank/DDBJ databases">
        <title>Leucobacter sp. isolated from rhizosphere of onion.</title>
        <authorList>
            <person name="Won M."/>
            <person name="Lee C.-M."/>
            <person name="Woen H.-Y."/>
            <person name="Kwon S.-W."/>
        </authorList>
    </citation>
    <scope>NUCLEOTIDE SEQUENCE [LARGE SCALE GENOMIC DNA]</scope>
    <source>
        <strain evidence="7 8">H25R-14</strain>
    </source>
</reference>
<dbReference type="PRINTS" id="PR00690">
    <property type="entry name" value="ADHESNFAMILY"/>
</dbReference>
<dbReference type="SUPFAM" id="SSF53807">
    <property type="entry name" value="Helical backbone' metal receptor"/>
    <property type="match status" value="1"/>
</dbReference>
<dbReference type="Gene3D" id="3.40.50.1980">
    <property type="entry name" value="Nitrogenase molybdenum iron protein domain"/>
    <property type="match status" value="2"/>
</dbReference>
<evidence type="ECO:0000313" key="7">
    <source>
        <dbReference type="EMBL" id="UOQ61913.1"/>
    </source>
</evidence>
<evidence type="ECO:0000256" key="1">
    <source>
        <dbReference type="ARBA" id="ARBA00004196"/>
    </source>
</evidence>
<keyword evidence="4 6" id="KW-0732">Signal</keyword>
<dbReference type="InterPro" id="IPR006129">
    <property type="entry name" value="AdhesinB"/>
</dbReference>